<dbReference type="InterPro" id="IPR050315">
    <property type="entry name" value="FAD-oxidoreductase_2"/>
</dbReference>
<dbReference type="InterPro" id="IPR036188">
    <property type="entry name" value="FAD/NAD-bd_sf"/>
</dbReference>
<dbReference type="Gene3D" id="3.50.50.60">
    <property type="entry name" value="FAD/NAD(P)-binding domain"/>
    <property type="match status" value="3"/>
</dbReference>
<comment type="cofactor">
    <cofactor evidence="1">
        <name>FAD</name>
        <dbReference type="ChEBI" id="CHEBI:57692"/>
    </cofactor>
</comment>
<dbReference type="SUPFAM" id="SSF51905">
    <property type="entry name" value="FAD/NAD(P)-binding domain"/>
    <property type="match status" value="1"/>
</dbReference>
<evidence type="ECO:0000256" key="4">
    <source>
        <dbReference type="ARBA" id="ARBA00023002"/>
    </source>
</evidence>
<keyword evidence="4" id="KW-0560">Oxidoreductase</keyword>
<dbReference type="Pfam" id="PF00890">
    <property type="entry name" value="FAD_binding_2"/>
    <property type="match status" value="1"/>
</dbReference>
<feature type="domain" description="FAD-dependent oxidoreductase 2 FAD-binding" evidence="5">
    <location>
        <begin position="22"/>
        <end position="574"/>
    </location>
</feature>
<dbReference type="AlphaFoldDB" id="A0A6J7J694"/>
<evidence type="ECO:0000259" key="5">
    <source>
        <dbReference type="Pfam" id="PF00890"/>
    </source>
</evidence>
<dbReference type="InterPro" id="IPR003953">
    <property type="entry name" value="FAD-dep_OxRdtase_2_FAD-bd"/>
</dbReference>
<dbReference type="GO" id="GO:0008202">
    <property type="term" value="P:steroid metabolic process"/>
    <property type="evidence" value="ECO:0007669"/>
    <property type="project" value="UniProtKB-ARBA"/>
</dbReference>
<keyword evidence="3" id="KW-0274">FAD</keyword>
<dbReference type="PANTHER" id="PTHR43400:SF10">
    <property type="entry name" value="3-OXOSTEROID 1-DEHYDROGENASE"/>
    <property type="match status" value="1"/>
</dbReference>
<dbReference type="InterPro" id="IPR027477">
    <property type="entry name" value="Succ_DH/fumarate_Rdtase_cat_sf"/>
</dbReference>
<evidence type="ECO:0000256" key="3">
    <source>
        <dbReference type="ARBA" id="ARBA00022827"/>
    </source>
</evidence>
<proteinExistence type="predicted"/>
<dbReference type="SUPFAM" id="SSF56425">
    <property type="entry name" value="Succinate dehydrogenase/fumarate reductase flavoprotein, catalytic domain"/>
    <property type="match status" value="1"/>
</dbReference>
<keyword evidence="2" id="KW-0285">Flavoprotein</keyword>
<dbReference type="PRINTS" id="PR00411">
    <property type="entry name" value="PNDRDTASEI"/>
</dbReference>
<evidence type="ECO:0000313" key="6">
    <source>
        <dbReference type="EMBL" id="CAB4938074.1"/>
    </source>
</evidence>
<dbReference type="GO" id="GO:0016491">
    <property type="term" value="F:oxidoreductase activity"/>
    <property type="evidence" value="ECO:0007669"/>
    <property type="project" value="UniProtKB-KW"/>
</dbReference>
<evidence type="ECO:0000256" key="2">
    <source>
        <dbReference type="ARBA" id="ARBA00022630"/>
    </source>
</evidence>
<reference evidence="6" key="1">
    <citation type="submission" date="2020-05" db="EMBL/GenBank/DDBJ databases">
        <authorList>
            <person name="Chiriac C."/>
            <person name="Salcher M."/>
            <person name="Ghai R."/>
            <person name="Kavagutti S V."/>
        </authorList>
    </citation>
    <scope>NUCLEOTIDE SEQUENCE</scope>
</reference>
<name>A0A6J7J694_9ZZZZ</name>
<organism evidence="6">
    <name type="scientific">freshwater metagenome</name>
    <dbReference type="NCBI Taxonomy" id="449393"/>
    <lineage>
        <taxon>unclassified sequences</taxon>
        <taxon>metagenomes</taxon>
        <taxon>ecological metagenomes</taxon>
    </lineage>
</organism>
<dbReference type="PANTHER" id="PTHR43400">
    <property type="entry name" value="FUMARATE REDUCTASE"/>
    <property type="match status" value="1"/>
</dbReference>
<sequence length="599" mass="64362">MVNVNIPLAHMKEREMSSKSYDIVVVGAGASGLAAAITAGRAGASVVVLEAAAAPGGTTLKSSGGYWVPRNKVMLERGLIDDRDRALAHMAKLSYPQHYDRGAERHGVGQAEWDLMTFFYDNAAEVLELFHENGDLHSQFMECFQGGDQGLPPWFVTEEDGEVYGRLLAPVPTDVAAAGASDHIVAFTSREGVDTDLESDVAEAGPNLDSAAMQGQGQISGDGGDLVRMLLASARRHGAELLTEHRVVDITTDAAGEISGVIVDTPDGQITIDAKRSVIFASGGFEHNADLRERFLRGPIVGTCGVATNRGDFIAIGEKLGADLHNTEEAWWTELPLEPCLESFEQGTLMGFAYGDSMLMVNAEGNRVTNEKLFYNERGKAHFVRDADGSLPNYLLFMIWDEDVAQDDILWPSRWPVPEPGVDAPEVIKGDTLEELGDAIRARLDKLAPHTGGFQLKDGFTDQLPKTVERFSGFARAGKDEDFGRGATVTDVYWTPPTRENPMPNVTMHPLREEGPYYAVILGASCLGTKGGPRINTDSQVVRKDGRPIPRLYGAGNCIGSPAGAAYWGGGSTLGPAIVNGHFAGMHAAKEPAREPVTA</sequence>
<dbReference type="EMBL" id="CAFBMX010000008">
    <property type="protein sequence ID" value="CAB4938074.1"/>
    <property type="molecule type" value="Genomic_DNA"/>
</dbReference>
<accession>A0A6J7J694</accession>
<dbReference type="Gene3D" id="3.90.700.10">
    <property type="entry name" value="Succinate dehydrogenase/fumarate reductase flavoprotein, catalytic domain"/>
    <property type="match status" value="1"/>
</dbReference>
<gene>
    <name evidence="6" type="ORF">UFOPK3674_01623</name>
</gene>
<protein>
    <submittedName>
        <fullName evidence="6">Unannotated protein</fullName>
    </submittedName>
</protein>
<evidence type="ECO:0000256" key="1">
    <source>
        <dbReference type="ARBA" id="ARBA00001974"/>
    </source>
</evidence>